<proteinExistence type="predicted"/>
<dbReference type="PANTHER" id="PTHR10584">
    <property type="entry name" value="SUGAR KINASE"/>
    <property type="match status" value="1"/>
</dbReference>
<keyword evidence="1" id="KW-0808">Transferase</keyword>
<sequence>MIVFCGYANVDLTVAVPELPGPGARVQATGVRRGEGGMAANAAVAAARMGAAARFAGVVGPGASSTAFLASLAADGVGTDWTARTGTLTTAVVLLTPDGERSIISQDDEVTTGHIAGVVRSAREAGAGWLYLDGYRFPEAAAVLGDPGGPRVVVDLDGCDGPGAMRAALASADHAIVGRAQATAFLGGDGALAAEAAAHRVNLVVTDGARGWTLFTPDGGRHSGAAIAVTAVDATGAGDCFAGAYCAELDRGAAPLDAARVAAVAAGLSCTRPGARDGLPHRDAVLAYLDAARPGAARPDAARDGAAHSETAGSHPGTGASGAPARSHGEEA</sequence>
<gene>
    <name evidence="5" type="ORF">E1298_35510</name>
</gene>
<feature type="region of interest" description="Disordered" evidence="3">
    <location>
        <begin position="296"/>
        <end position="332"/>
    </location>
</feature>
<keyword evidence="6" id="KW-1185">Reference proteome</keyword>
<feature type="domain" description="Carbohydrate kinase PfkB" evidence="4">
    <location>
        <begin position="2"/>
        <end position="281"/>
    </location>
</feature>
<name>A0A4R5AK13_9ACTN</name>
<organism evidence="5 6">
    <name type="scientific">Actinomadura rubrisoli</name>
    <dbReference type="NCBI Taxonomy" id="2530368"/>
    <lineage>
        <taxon>Bacteria</taxon>
        <taxon>Bacillati</taxon>
        <taxon>Actinomycetota</taxon>
        <taxon>Actinomycetes</taxon>
        <taxon>Streptosporangiales</taxon>
        <taxon>Thermomonosporaceae</taxon>
        <taxon>Actinomadura</taxon>
    </lineage>
</organism>
<comment type="caution">
    <text evidence="5">The sequence shown here is derived from an EMBL/GenBank/DDBJ whole genome shotgun (WGS) entry which is preliminary data.</text>
</comment>
<dbReference type="Gene3D" id="3.40.1190.20">
    <property type="match status" value="1"/>
</dbReference>
<dbReference type="PANTHER" id="PTHR10584:SF157">
    <property type="entry name" value="SULFOFRUCTOSE KINASE"/>
    <property type="match status" value="1"/>
</dbReference>
<evidence type="ECO:0000256" key="2">
    <source>
        <dbReference type="ARBA" id="ARBA00022777"/>
    </source>
</evidence>
<evidence type="ECO:0000256" key="3">
    <source>
        <dbReference type="SAM" id="MobiDB-lite"/>
    </source>
</evidence>
<evidence type="ECO:0000313" key="5">
    <source>
        <dbReference type="EMBL" id="TDD71789.1"/>
    </source>
</evidence>
<dbReference type="EMBL" id="SMKU01000284">
    <property type="protein sequence ID" value="TDD71789.1"/>
    <property type="molecule type" value="Genomic_DNA"/>
</dbReference>
<dbReference type="InterPro" id="IPR002139">
    <property type="entry name" value="Ribo/fructo_kinase"/>
</dbReference>
<dbReference type="GO" id="GO:0006796">
    <property type="term" value="P:phosphate-containing compound metabolic process"/>
    <property type="evidence" value="ECO:0007669"/>
    <property type="project" value="UniProtKB-ARBA"/>
</dbReference>
<evidence type="ECO:0000256" key="1">
    <source>
        <dbReference type="ARBA" id="ARBA00022679"/>
    </source>
</evidence>
<dbReference type="Proteomes" id="UP000294513">
    <property type="component" value="Unassembled WGS sequence"/>
</dbReference>
<keyword evidence="2 5" id="KW-0418">Kinase</keyword>
<accession>A0A4R5AK13</accession>
<dbReference type="Pfam" id="PF00294">
    <property type="entry name" value="PfkB"/>
    <property type="match status" value="1"/>
</dbReference>
<protein>
    <submittedName>
        <fullName evidence="5">Carbohydrate kinase family protein</fullName>
    </submittedName>
</protein>
<dbReference type="AlphaFoldDB" id="A0A4R5AK13"/>
<dbReference type="RefSeq" id="WP_131901208.1">
    <property type="nucleotide sequence ID" value="NZ_SMKU01000284.1"/>
</dbReference>
<dbReference type="GO" id="GO:0005829">
    <property type="term" value="C:cytosol"/>
    <property type="evidence" value="ECO:0007669"/>
    <property type="project" value="TreeGrafter"/>
</dbReference>
<dbReference type="InterPro" id="IPR029056">
    <property type="entry name" value="Ribokinase-like"/>
</dbReference>
<evidence type="ECO:0000259" key="4">
    <source>
        <dbReference type="Pfam" id="PF00294"/>
    </source>
</evidence>
<evidence type="ECO:0000313" key="6">
    <source>
        <dbReference type="Proteomes" id="UP000294513"/>
    </source>
</evidence>
<dbReference type="OrthoDB" id="9808601at2"/>
<dbReference type="PRINTS" id="PR00990">
    <property type="entry name" value="RIBOKINASE"/>
</dbReference>
<dbReference type="InterPro" id="IPR011611">
    <property type="entry name" value="PfkB_dom"/>
</dbReference>
<dbReference type="GO" id="GO:0016301">
    <property type="term" value="F:kinase activity"/>
    <property type="evidence" value="ECO:0007669"/>
    <property type="project" value="UniProtKB-KW"/>
</dbReference>
<dbReference type="SUPFAM" id="SSF53613">
    <property type="entry name" value="Ribokinase-like"/>
    <property type="match status" value="1"/>
</dbReference>
<reference evidence="5 6" key="1">
    <citation type="submission" date="2019-03" db="EMBL/GenBank/DDBJ databases">
        <title>Draft genome sequences of novel Actinobacteria.</title>
        <authorList>
            <person name="Sahin N."/>
            <person name="Ay H."/>
            <person name="Saygin H."/>
        </authorList>
    </citation>
    <scope>NUCLEOTIDE SEQUENCE [LARGE SCALE GENOMIC DNA]</scope>
    <source>
        <strain evidence="5 6">H3C3</strain>
    </source>
</reference>